<comment type="caution">
    <text evidence="3">The sequence shown here is derived from an EMBL/GenBank/DDBJ whole genome shotgun (WGS) entry which is preliminary data.</text>
</comment>
<organism evidence="3 4">
    <name type="scientific">Rhododendron simsii</name>
    <name type="common">Sims's rhododendron</name>
    <dbReference type="NCBI Taxonomy" id="118357"/>
    <lineage>
        <taxon>Eukaryota</taxon>
        <taxon>Viridiplantae</taxon>
        <taxon>Streptophyta</taxon>
        <taxon>Embryophyta</taxon>
        <taxon>Tracheophyta</taxon>
        <taxon>Spermatophyta</taxon>
        <taxon>Magnoliopsida</taxon>
        <taxon>eudicotyledons</taxon>
        <taxon>Gunneridae</taxon>
        <taxon>Pentapetalae</taxon>
        <taxon>asterids</taxon>
        <taxon>Ericales</taxon>
        <taxon>Ericaceae</taxon>
        <taxon>Ericoideae</taxon>
        <taxon>Rhodoreae</taxon>
        <taxon>Rhododendron</taxon>
    </lineage>
</organism>
<feature type="compositionally biased region" description="Basic and acidic residues" evidence="1">
    <location>
        <begin position="46"/>
        <end position="65"/>
    </location>
</feature>
<proteinExistence type="predicted"/>
<evidence type="ECO:0000313" key="3">
    <source>
        <dbReference type="EMBL" id="KAF7131878.1"/>
    </source>
</evidence>
<dbReference type="EMBL" id="WJXA01000009">
    <property type="protein sequence ID" value="KAF7131878.1"/>
    <property type="molecule type" value="Genomic_DNA"/>
</dbReference>
<name>A0A834LBG6_RHOSS</name>
<feature type="signal peptide" evidence="2">
    <location>
        <begin position="1"/>
        <end position="26"/>
    </location>
</feature>
<sequence length="98" mass="10534">MAKLNTLPCFAATIFIFLITCQSLSARPLDLAFAGDNSGHFPAAPSEKDSSQDFHPSELHSDKRIGGKYGRPLFFSMLPKGAVLAPSGPSQRTNGMHN</sequence>
<evidence type="ECO:0000256" key="1">
    <source>
        <dbReference type="SAM" id="MobiDB-lite"/>
    </source>
</evidence>
<dbReference type="OrthoDB" id="1937538at2759"/>
<evidence type="ECO:0000256" key="2">
    <source>
        <dbReference type="SAM" id="SignalP"/>
    </source>
</evidence>
<dbReference type="AlphaFoldDB" id="A0A834LBG6"/>
<keyword evidence="2" id="KW-0732">Signal</keyword>
<feature type="chain" id="PRO_5032301929" evidence="2">
    <location>
        <begin position="27"/>
        <end position="98"/>
    </location>
</feature>
<accession>A0A834LBG6</accession>
<protein>
    <submittedName>
        <fullName evidence="3">Uncharacterized protein</fullName>
    </submittedName>
</protein>
<evidence type="ECO:0000313" key="4">
    <source>
        <dbReference type="Proteomes" id="UP000626092"/>
    </source>
</evidence>
<dbReference type="Proteomes" id="UP000626092">
    <property type="component" value="Unassembled WGS sequence"/>
</dbReference>
<reference evidence="3" key="1">
    <citation type="submission" date="2019-11" db="EMBL/GenBank/DDBJ databases">
        <authorList>
            <person name="Liu Y."/>
            <person name="Hou J."/>
            <person name="Li T.-Q."/>
            <person name="Guan C.-H."/>
            <person name="Wu X."/>
            <person name="Wu H.-Z."/>
            <person name="Ling F."/>
            <person name="Zhang R."/>
            <person name="Shi X.-G."/>
            <person name="Ren J.-P."/>
            <person name="Chen E.-F."/>
            <person name="Sun J.-M."/>
        </authorList>
    </citation>
    <scope>NUCLEOTIDE SEQUENCE</scope>
    <source>
        <strain evidence="3">Adult_tree_wgs_1</strain>
        <tissue evidence="3">Leaves</tissue>
    </source>
</reference>
<gene>
    <name evidence="3" type="ORF">RHSIM_Rhsim09G0184700</name>
</gene>
<keyword evidence="4" id="KW-1185">Reference proteome</keyword>
<feature type="region of interest" description="Disordered" evidence="1">
    <location>
        <begin position="41"/>
        <end position="66"/>
    </location>
</feature>